<evidence type="ECO:0000313" key="5">
    <source>
        <dbReference type="Proteomes" id="UP000189883"/>
    </source>
</evidence>
<dbReference type="InterPro" id="IPR006143">
    <property type="entry name" value="RND_pump_MFP"/>
</dbReference>
<proteinExistence type="inferred from homology"/>
<organism evidence="4 5">
    <name type="scientific">Riemerella anatipestifer</name>
    <name type="common">Moraxella anatipestifer</name>
    <dbReference type="NCBI Taxonomy" id="34085"/>
    <lineage>
        <taxon>Bacteria</taxon>
        <taxon>Pseudomonadati</taxon>
        <taxon>Bacteroidota</taxon>
        <taxon>Flavobacteriia</taxon>
        <taxon>Flavobacteriales</taxon>
        <taxon>Weeksellaceae</taxon>
        <taxon>Riemerella</taxon>
    </lineage>
</organism>
<dbReference type="AlphaFoldDB" id="A0A1S7DRU1"/>
<protein>
    <submittedName>
        <fullName evidence="4">Multidrug resistance protein MdtA</fullName>
    </submittedName>
</protein>
<evidence type="ECO:0000259" key="2">
    <source>
        <dbReference type="Pfam" id="PF25954"/>
    </source>
</evidence>
<dbReference type="PANTHER" id="PTHR30469">
    <property type="entry name" value="MULTIDRUG RESISTANCE PROTEIN MDTA"/>
    <property type="match status" value="1"/>
</dbReference>
<evidence type="ECO:0000256" key="1">
    <source>
        <dbReference type="ARBA" id="ARBA00009477"/>
    </source>
</evidence>
<dbReference type="Gene3D" id="2.40.420.20">
    <property type="match status" value="1"/>
</dbReference>
<dbReference type="InterPro" id="IPR058637">
    <property type="entry name" value="YknX-like_C"/>
</dbReference>
<evidence type="ECO:0000313" key="4">
    <source>
        <dbReference type="EMBL" id="AQY21853.1"/>
    </source>
</evidence>
<dbReference type="Gene3D" id="2.40.50.100">
    <property type="match status" value="1"/>
</dbReference>
<name>A0A1S7DRU1_RIEAN</name>
<dbReference type="Proteomes" id="UP000189883">
    <property type="component" value="Chromosome"/>
</dbReference>
<gene>
    <name evidence="4" type="primary">mdtA</name>
    <name evidence="4" type="ORF">AB406_0899</name>
</gene>
<dbReference type="GO" id="GO:1990281">
    <property type="term" value="C:efflux pump complex"/>
    <property type="evidence" value="ECO:0007669"/>
    <property type="project" value="TreeGrafter"/>
</dbReference>
<dbReference type="RefSeq" id="WP_079207120.1">
    <property type="nucleotide sequence ID" value="NZ_CP011859.1"/>
</dbReference>
<dbReference type="Gene3D" id="1.10.287.470">
    <property type="entry name" value="Helix hairpin bin"/>
    <property type="match status" value="1"/>
</dbReference>
<comment type="similarity">
    <text evidence="1">Belongs to the membrane fusion protein (MFP) (TC 8.A.1) family.</text>
</comment>
<dbReference type="GO" id="GO:0015562">
    <property type="term" value="F:efflux transmembrane transporter activity"/>
    <property type="evidence" value="ECO:0007669"/>
    <property type="project" value="TreeGrafter"/>
</dbReference>
<dbReference type="Gene3D" id="2.40.30.170">
    <property type="match status" value="1"/>
</dbReference>
<accession>A0A1S7DRU1</accession>
<dbReference type="InterPro" id="IPR058792">
    <property type="entry name" value="Beta-barrel_RND_2"/>
</dbReference>
<dbReference type="NCBIfam" id="TIGR01730">
    <property type="entry name" value="RND_mfp"/>
    <property type="match status" value="1"/>
</dbReference>
<dbReference type="Pfam" id="PF25989">
    <property type="entry name" value="YknX_C"/>
    <property type="match status" value="1"/>
</dbReference>
<dbReference type="EMBL" id="CP011859">
    <property type="protein sequence ID" value="AQY21853.1"/>
    <property type="molecule type" value="Genomic_DNA"/>
</dbReference>
<dbReference type="PANTHER" id="PTHR30469:SF15">
    <property type="entry name" value="HLYD FAMILY OF SECRETION PROTEINS"/>
    <property type="match status" value="1"/>
</dbReference>
<feature type="domain" description="CusB-like beta-barrel" evidence="2">
    <location>
        <begin position="204"/>
        <end position="275"/>
    </location>
</feature>
<dbReference type="Pfam" id="PF25954">
    <property type="entry name" value="Beta-barrel_RND_2"/>
    <property type="match status" value="1"/>
</dbReference>
<feature type="domain" description="YknX-like C-terminal permuted SH3-like" evidence="3">
    <location>
        <begin position="282"/>
        <end position="349"/>
    </location>
</feature>
<sequence length="351" mass="36954">MNKKTLLSIIAVVGVAVGFFFILQKNKAKNQEQVNIVAEKNNEIAVKAEAVKREEIGGAFSVNGTFLAKTQANISAEMGGQLVALYVKEGSYVRVGQVIAKLKGDKINVNVSNAQANLDQAISALNRFEAAYKTGGVTALQLDQARLQVKNARAQVQSAQLMSGDTNVVSKVNGIVNQKMVELGSVVGVGTPIVQVVDISSLKLKVEVDESQVTQLSVGNTVKVKPSVVDTEIDGQVSFIAPASNGALKFPVEITINNASNILKAGMYGTATFDRTGAKEILSIPRNAFVGGVSDNLVFVVRNGVVHLTKIQSGANYGDKVEVTGGLNAGDMVVTSGQINLVDGAKVKVLK</sequence>
<evidence type="ECO:0000259" key="3">
    <source>
        <dbReference type="Pfam" id="PF25989"/>
    </source>
</evidence>
<reference evidence="4 5" key="1">
    <citation type="submission" date="2015-06" db="EMBL/GenBank/DDBJ databases">
        <title>R. anatipestifer strain HXb2 is the most virulent strain so far, and the genome sequence would help us uncover the pathogenesis.</title>
        <authorList>
            <person name="Hu Q."/>
            <person name="Qi J."/>
            <person name="Bo H."/>
            <person name="Liu G."/>
            <person name="Tao M."/>
            <person name="Ding Y."/>
            <person name="Xue Y."/>
        </authorList>
    </citation>
    <scope>NUCLEOTIDE SEQUENCE [LARGE SCALE GENOMIC DNA]</scope>
    <source>
        <strain evidence="4 5">HXb2</strain>
    </source>
</reference>
<dbReference type="SUPFAM" id="SSF111369">
    <property type="entry name" value="HlyD-like secretion proteins"/>
    <property type="match status" value="1"/>
</dbReference>